<dbReference type="OrthoDB" id="2831072at2759"/>
<dbReference type="Proteomes" id="UP000799429">
    <property type="component" value="Unassembled WGS sequence"/>
</dbReference>
<comment type="similarity">
    <text evidence="1">Belongs to the thioesterase PaaI family.</text>
</comment>
<dbReference type="InterPro" id="IPR029069">
    <property type="entry name" value="HotDog_dom_sf"/>
</dbReference>
<comment type="caution">
    <text evidence="3">The sequence shown here is derived from an EMBL/GenBank/DDBJ whole genome shotgun (WGS) entry which is preliminary data.</text>
</comment>
<dbReference type="Gene3D" id="3.10.129.10">
    <property type="entry name" value="Hotdog Thioesterase"/>
    <property type="match status" value="1"/>
</dbReference>
<keyword evidence="4" id="KW-1185">Reference proteome</keyword>
<dbReference type="SUPFAM" id="SSF54637">
    <property type="entry name" value="Thioesterase/thiol ester dehydrase-isomerase"/>
    <property type="match status" value="1"/>
</dbReference>
<dbReference type="PANTHER" id="PTHR21660">
    <property type="entry name" value="THIOESTERASE SUPERFAMILY MEMBER-RELATED"/>
    <property type="match status" value="1"/>
</dbReference>
<feature type="domain" description="Thioesterase" evidence="2">
    <location>
        <begin position="72"/>
        <end position="150"/>
    </location>
</feature>
<dbReference type="AlphaFoldDB" id="A0A9P4SH27"/>
<evidence type="ECO:0000313" key="4">
    <source>
        <dbReference type="Proteomes" id="UP000799429"/>
    </source>
</evidence>
<dbReference type="InterPro" id="IPR006683">
    <property type="entry name" value="Thioestr_dom"/>
</dbReference>
<protein>
    <recommendedName>
        <fullName evidence="2">Thioesterase domain-containing protein</fullName>
    </recommendedName>
</protein>
<dbReference type="Pfam" id="PF03061">
    <property type="entry name" value="4HBT"/>
    <property type="match status" value="1"/>
</dbReference>
<dbReference type="CDD" id="cd03443">
    <property type="entry name" value="PaaI_thioesterase"/>
    <property type="match status" value="1"/>
</dbReference>
<dbReference type="InterPro" id="IPR039298">
    <property type="entry name" value="ACOT13"/>
</dbReference>
<reference evidence="3" key="1">
    <citation type="journal article" date="2020" name="Stud. Mycol.">
        <title>101 Dothideomycetes genomes: a test case for predicting lifestyles and emergence of pathogens.</title>
        <authorList>
            <person name="Haridas S."/>
            <person name="Albert R."/>
            <person name="Binder M."/>
            <person name="Bloem J."/>
            <person name="Labutti K."/>
            <person name="Salamov A."/>
            <person name="Andreopoulos B."/>
            <person name="Baker S."/>
            <person name="Barry K."/>
            <person name="Bills G."/>
            <person name="Bluhm B."/>
            <person name="Cannon C."/>
            <person name="Castanera R."/>
            <person name="Culley D."/>
            <person name="Daum C."/>
            <person name="Ezra D."/>
            <person name="Gonzalez J."/>
            <person name="Henrissat B."/>
            <person name="Kuo A."/>
            <person name="Liang C."/>
            <person name="Lipzen A."/>
            <person name="Lutzoni F."/>
            <person name="Magnuson J."/>
            <person name="Mondo S."/>
            <person name="Nolan M."/>
            <person name="Ohm R."/>
            <person name="Pangilinan J."/>
            <person name="Park H.-J."/>
            <person name="Ramirez L."/>
            <person name="Alfaro M."/>
            <person name="Sun H."/>
            <person name="Tritt A."/>
            <person name="Yoshinaga Y."/>
            <person name="Zwiers L.-H."/>
            <person name="Turgeon B."/>
            <person name="Goodwin S."/>
            <person name="Spatafora J."/>
            <person name="Crous P."/>
            <person name="Grigoriev I."/>
        </authorList>
    </citation>
    <scope>NUCLEOTIDE SEQUENCE</scope>
    <source>
        <strain evidence="3">CBS 101060</strain>
    </source>
</reference>
<sequence length="202" mass="22579">MPRDAARDREEAMAAVQAMFDRYKLLASKRKAGHIDFDNYVMNNLKLIDASPKGTVEYQFTIPQNYSNLNDVMHGGAAGVIFDMCTTTALCPLAKPGQWEFMGGVTRTLSLSYLRPVPLNVTVRIKSVVIQAGRTMAMIQGQMTSRDGKIVYVTCEHHKVNVPTKPEHLAAKVAWDKVDVDEGAIEKVREKIEVELREKAKI</sequence>
<dbReference type="PANTHER" id="PTHR21660:SF9">
    <property type="entry name" value="THIOESTERASE DOMAIN-CONTAINING PROTEIN"/>
    <property type="match status" value="1"/>
</dbReference>
<organism evidence="3 4">
    <name type="scientific">Patellaria atrata CBS 101060</name>
    <dbReference type="NCBI Taxonomy" id="1346257"/>
    <lineage>
        <taxon>Eukaryota</taxon>
        <taxon>Fungi</taxon>
        <taxon>Dikarya</taxon>
        <taxon>Ascomycota</taxon>
        <taxon>Pezizomycotina</taxon>
        <taxon>Dothideomycetes</taxon>
        <taxon>Dothideomycetes incertae sedis</taxon>
        <taxon>Patellariales</taxon>
        <taxon>Patellariaceae</taxon>
        <taxon>Patellaria</taxon>
    </lineage>
</organism>
<dbReference type="EMBL" id="MU006091">
    <property type="protein sequence ID" value="KAF2841670.1"/>
    <property type="molecule type" value="Genomic_DNA"/>
</dbReference>
<evidence type="ECO:0000256" key="1">
    <source>
        <dbReference type="ARBA" id="ARBA00008324"/>
    </source>
</evidence>
<gene>
    <name evidence="3" type="ORF">M501DRAFT_1000942</name>
</gene>
<evidence type="ECO:0000313" key="3">
    <source>
        <dbReference type="EMBL" id="KAF2841670.1"/>
    </source>
</evidence>
<accession>A0A9P4SH27</accession>
<proteinExistence type="inferred from homology"/>
<dbReference type="GO" id="GO:0047617">
    <property type="term" value="F:fatty acyl-CoA hydrolase activity"/>
    <property type="evidence" value="ECO:0007669"/>
    <property type="project" value="InterPro"/>
</dbReference>
<name>A0A9P4SH27_9PEZI</name>
<evidence type="ECO:0000259" key="2">
    <source>
        <dbReference type="Pfam" id="PF03061"/>
    </source>
</evidence>